<dbReference type="GO" id="GO:0016787">
    <property type="term" value="F:hydrolase activity"/>
    <property type="evidence" value="ECO:0007669"/>
    <property type="project" value="UniProtKB-KW"/>
</dbReference>
<dbReference type="RefSeq" id="WP_189487841.1">
    <property type="nucleotide sequence ID" value="NZ_BMZB01000004.1"/>
</dbReference>
<dbReference type="Proteomes" id="UP000662572">
    <property type="component" value="Unassembled WGS sequence"/>
</dbReference>
<evidence type="ECO:0000256" key="5">
    <source>
        <dbReference type="SAM" id="MobiDB-lite"/>
    </source>
</evidence>
<dbReference type="CDD" id="cd17990">
    <property type="entry name" value="DEXHc_HrpB"/>
    <property type="match status" value="1"/>
</dbReference>
<keyword evidence="2" id="KW-0378">Hydrolase</keyword>
<dbReference type="SUPFAM" id="SSF52540">
    <property type="entry name" value="P-loop containing nucleoside triphosphate hydrolases"/>
    <property type="match status" value="1"/>
</dbReference>
<dbReference type="InterPro" id="IPR014001">
    <property type="entry name" value="Helicase_ATP-bd"/>
</dbReference>
<accession>A0A918QDG4</accession>
<dbReference type="FunFam" id="3.40.50.300:FF:002125">
    <property type="entry name" value="ATP-dependent helicase HrpB"/>
    <property type="match status" value="1"/>
</dbReference>
<comment type="caution">
    <text evidence="8">The sequence shown here is derived from an EMBL/GenBank/DDBJ whole genome shotgun (WGS) entry which is preliminary data.</text>
</comment>
<dbReference type="Gene3D" id="1.20.120.1080">
    <property type="match status" value="1"/>
</dbReference>
<dbReference type="PANTHER" id="PTHR43519:SF1">
    <property type="entry name" value="ATP-DEPENDENT RNA HELICASE HRPB"/>
    <property type="match status" value="1"/>
</dbReference>
<dbReference type="SMART" id="SM00490">
    <property type="entry name" value="HELICc"/>
    <property type="match status" value="1"/>
</dbReference>
<dbReference type="Pfam" id="PF04408">
    <property type="entry name" value="WHD_HA2"/>
    <property type="match status" value="1"/>
</dbReference>
<dbReference type="Pfam" id="PF00271">
    <property type="entry name" value="Helicase_C"/>
    <property type="match status" value="1"/>
</dbReference>
<protein>
    <submittedName>
        <fullName evidence="8">Helicase</fullName>
    </submittedName>
</protein>
<evidence type="ECO:0000256" key="1">
    <source>
        <dbReference type="ARBA" id="ARBA00022741"/>
    </source>
</evidence>
<evidence type="ECO:0000313" key="8">
    <source>
        <dbReference type="EMBL" id="GGZ40661.1"/>
    </source>
</evidence>
<sequence>MLPVEEIYSPLKAYLQTRTTALIIAPPGAGKTTGIPLALLDEEWLKGQTLILLEPRRLAARAAAARMAETLGESVGETVGFRVRGESRIGPKTRIEVVTEGIFSRRIVDDPALEGVGGVIFDEFHERSLDADLGLAFARDSQTLLRDDLRLLVMSATLDGQRVAEVLSDAQTFHSEGRAYPVTTHYLGRDQGQRLEDDIARHILRLQSKLTPEQAETLLVFLPGQGEIHRVASRLEEGGLHSHIELCKLYGAMDIRDQSAVLRKNTPGRPKIVLATAIAETSLTLDRVTMVIDSGVSRLGRYDPARGTMRFVTERVTKASADQRRGRAGRTQAGDCYRLWDKEQDLSLIPFARPEILETDLSRLVLDLRMWGARSTEGLSLLDHPPEGAMAEATRLLQALGALDDKGDLTTHGRLMSQLPMSPRLANMLLHAAKEGHASRGAALAALLSENGLGGKSTDLETRLEGLSRDKTPKAVQARSLAQNWTRLADSLIKKEIKQTDVRKNSAYLLAEAFPERIAKARGKAGEFVMANGRGVYVDETDPLARSSYLAVGDLGGGSARDRILLGAPLTADEIMRLFADRLETAAVIEKSAGGNFRAFEQVRLGQVVLSSKPMERVPTELLVKVQAEEIKSKGLKALKFSDHAESLRQRVQFLRSDDPAWPDMSDAALLQTLEDWLGPYAGGRPLLNLTAHDVMQALTSLLSYEQQRTLDALAPESLRLPTGNGARIDYGAEGGPRVEARVTEFYGTARHPTVGVNKTPLTLALLSPAHRPIQITKDIVGFWDGSWPEVRTEMKGRYPRHVWPEDPKSAQATARAKPRGT</sequence>
<dbReference type="InterPro" id="IPR049614">
    <property type="entry name" value="HrpB_DEXH"/>
</dbReference>
<gene>
    <name evidence="8" type="ORF">GCM10011273_29230</name>
</gene>
<reference evidence="8" key="2">
    <citation type="submission" date="2020-09" db="EMBL/GenBank/DDBJ databases">
        <authorList>
            <person name="Sun Q."/>
            <person name="Kim S."/>
        </authorList>
    </citation>
    <scope>NUCLEOTIDE SEQUENCE</scope>
    <source>
        <strain evidence="8">KCTC 32296</strain>
    </source>
</reference>
<dbReference type="InterPro" id="IPR010225">
    <property type="entry name" value="HrpB"/>
</dbReference>
<dbReference type="NCBIfam" id="TIGR01970">
    <property type="entry name" value="DEAH_box_HrpB"/>
    <property type="match status" value="1"/>
</dbReference>
<dbReference type="Gene3D" id="3.40.50.300">
    <property type="entry name" value="P-loop containing nucleotide triphosphate hydrolases"/>
    <property type="match status" value="2"/>
</dbReference>
<dbReference type="PANTHER" id="PTHR43519">
    <property type="entry name" value="ATP-DEPENDENT RNA HELICASE HRPB"/>
    <property type="match status" value="1"/>
</dbReference>
<dbReference type="InterPro" id="IPR013689">
    <property type="entry name" value="RNA_helicase_ATP-dep_HrpB_C"/>
</dbReference>
<dbReference type="GO" id="GO:0003676">
    <property type="term" value="F:nucleic acid binding"/>
    <property type="evidence" value="ECO:0007669"/>
    <property type="project" value="InterPro"/>
</dbReference>
<feature type="region of interest" description="Disordered" evidence="5">
    <location>
        <begin position="802"/>
        <end position="822"/>
    </location>
</feature>
<organism evidence="8 9">
    <name type="scientific">Asticcacaulis endophyticus</name>
    <dbReference type="NCBI Taxonomy" id="1395890"/>
    <lineage>
        <taxon>Bacteria</taxon>
        <taxon>Pseudomonadati</taxon>
        <taxon>Pseudomonadota</taxon>
        <taxon>Alphaproteobacteria</taxon>
        <taxon>Caulobacterales</taxon>
        <taxon>Caulobacteraceae</taxon>
        <taxon>Asticcacaulis</taxon>
    </lineage>
</organism>
<keyword evidence="4" id="KW-0067">ATP-binding</keyword>
<dbReference type="InterPro" id="IPR011545">
    <property type="entry name" value="DEAD/DEAH_box_helicase_dom"/>
</dbReference>
<keyword evidence="1" id="KW-0547">Nucleotide-binding</keyword>
<evidence type="ECO:0000256" key="4">
    <source>
        <dbReference type="ARBA" id="ARBA00022840"/>
    </source>
</evidence>
<keyword evidence="3 8" id="KW-0347">Helicase</keyword>
<dbReference type="Pfam" id="PF00270">
    <property type="entry name" value="DEAD"/>
    <property type="match status" value="1"/>
</dbReference>
<evidence type="ECO:0000259" key="7">
    <source>
        <dbReference type="PROSITE" id="PS51194"/>
    </source>
</evidence>
<reference evidence="8" key="1">
    <citation type="journal article" date="2014" name="Int. J. Syst. Evol. Microbiol.">
        <title>Complete genome sequence of Corynebacterium casei LMG S-19264T (=DSM 44701T), isolated from a smear-ripened cheese.</title>
        <authorList>
            <consortium name="US DOE Joint Genome Institute (JGI-PGF)"/>
            <person name="Walter F."/>
            <person name="Albersmeier A."/>
            <person name="Kalinowski J."/>
            <person name="Ruckert C."/>
        </authorList>
    </citation>
    <scope>NUCLEOTIDE SEQUENCE</scope>
    <source>
        <strain evidence="8">KCTC 32296</strain>
    </source>
</reference>
<evidence type="ECO:0000313" key="9">
    <source>
        <dbReference type="Proteomes" id="UP000662572"/>
    </source>
</evidence>
<dbReference type="CDD" id="cd18791">
    <property type="entry name" value="SF2_C_RHA"/>
    <property type="match status" value="1"/>
</dbReference>
<dbReference type="InterPro" id="IPR007502">
    <property type="entry name" value="Helicase-assoc_dom"/>
</dbReference>
<name>A0A918QDG4_9CAUL</name>
<evidence type="ECO:0000259" key="6">
    <source>
        <dbReference type="PROSITE" id="PS51192"/>
    </source>
</evidence>
<dbReference type="PROSITE" id="PS51192">
    <property type="entry name" value="HELICASE_ATP_BIND_1"/>
    <property type="match status" value="1"/>
</dbReference>
<dbReference type="GO" id="GO:0005524">
    <property type="term" value="F:ATP binding"/>
    <property type="evidence" value="ECO:0007669"/>
    <property type="project" value="UniProtKB-KW"/>
</dbReference>
<dbReference type="PROSITE" id="PS51194">
    <property type="entry name" value="HELICASE_CTER"/>
    <property type="match status" value="1"/>
</dbReference>
<dbReference type="SMART" id="SM00847">
    <property type="entry name" value="HA2"/>
    <property type="match status" value="1"/>
</dbReference>
<dbReference type="EMBL" id="BMZB01000004">
    <property type="protein sequence ID" value="GGZ40661.1"/>
    <property type="molecule type" value="Genomic_DNA"/>
</dbReference>
<feature type="domain" description="Helicase C-terminal" evidence="7">
    <location>
        <begin position="198"/>
        <end position="372"/>
    </location>
</feature>
<evidence type="ECO:0000256" key="3">
    <source>
        <dbReference type="ARBA" id="ARBA00022806"/>
    </source>
</evidence>
<dbReference type="Pfam" id="PF08482">
    <property type="entry name" value="HrpB_C"/>
    <property type="match status" value="1"/>
</dbReference>
<proteinExistence type="predicted"/>
<dbReference type="SMART" id="SM00487">
    <property type="entry name" value="DEXDc"/>
    <property type="match status" value="1"/>
</dbReference>
<dbReference type="InterPro" id="IPR001650">
    <property type="entry name" value="Helicase_C-like"/>
</dbReference>
<dbReference type="GO" id="GO:0004386">
    <property type="term" value="F:helicase activity"/>
    <property type="evidence" value="ECO:0007669"/>
    <property type="project" value="UniProtKB-KW"/>
</dbReference>
<dbReference type="AlphaFoldDB" id="A0A918QDG4"/>
<dbReference type="InterPro" id="IPR048333">
    <property type="entry name" value="HA2_WH"/>
</dbReference>
<keyword evidence="9" id="KW-1185">Reference proteome</keyword>
<dbReference type="InterPro" id="IPR027417">
    <property type="entry name" value="P-loop_NTPase"/>
</dbReference>
<feature type="domain" description="Helicase ATP-binding" evidence="6">
    <location>
        <begin position="12"/>
        <end position="176"/>
    </location>
</feature>
<evidence type="ECO:0000256" key="2">
    <source>
        <dbReference type="ARBA" id="ARBA00022801"/>
    </source>
</evidence>
<dbReference type="PIRSF" id="PIRSF005496">
    <property type="entry name" value="ATP_hel_hrpB"/>
    <property type="match status" value="1"/>
</dbReference>